<sequence>MNHRGLWEMNRTLLLILALTASWTTLAQTEDPEKTEDFFEELSSTSLTPKQEALPEDSDPIDVEATATSESVNTEETEVPGEPETAPDSEDMNTTLMIVIPLVLSLVICAVIMCVVIVCRRCSSENDSKEDTYLDDEDHEKVPMPMFEDDVPSVMELEMEDLENWMGKGHYLNNNSEALLSSFK</sequence>
<organism evidence="4 5">
    <name type="scientific">Danionella cerebrum</name>
    <dbReference type="NCBI Taxonomy" id="2873325"/>
    <lineage>
        <taxon>Eukaryota</taxon>
        <taxon>Metazoa</taxon>
        <taxon>Chordata</taxon>
        <taxon>Craniata</taxon>
        <taxon>Vertebrata</taxon>
        <taxon>Euteleostomi</taxon>
        <taxon>Actinopterygii</taxon>
        <taxon>Neopterygii</taxon>
        <taxon>Teleostei</taxon>
        <taxon>Ostariophysi</taxon>
        <taxon>Cypriniformes</taxon>
        <taxon>Danionidae</taxon>
        <taxon>Danioninae</taxon>
        <taxon>Danionella</taxon>
    </lineage>
</organism>
<comment type="caution">
    <text evidence="4">The sequence shown here is derived from an EMBL/GenBank/DDBJ whole genome shotgun (WGS) entry which is preliminary data.</text>
</comment>
<evidence type="ECO:0000256" key="2">
    <source>
        <dbReference type="SAM" id="Phobius"/>
    </source>
</evidence>
<evidence type="ECO:0000256" key="3">
    <source>
        <dbReference type="SAM" id="SignalP"/>
    </source>
</evidence>
<evidence type="ECO:0000256" key="1">
    <source>
        <dbReference type="SAM" id="MobiDB-lite"/>
    </source>
</evidence>
<dbReference type="InterPro" id="IPR053087">
    <property type="entry name" value="TMEM154-like"/>
</dbReference>
<feature type="chain" id="PRO_5022119118" description="Transmembrane protein 154" evidence="3">
    <location>
        <begin position="30"/>
        <end position="184"/>
    </location>
</feature>
<keyword evidence="3" id="KW-0732">Signal</keyword>
<keyword evidence="2" id="KW-1133">Transmembrane helix</keyword>
<dbReference type="AlphaFoldDB" id="A0A553N5I7"/>
<gene>
    <name evidence="4" type="ORF">DNTS_026268</name>
</gene>
<protein>
    <recommendedName>
        <fullName evidence="6">Transmembrane protein 154</fullName>
    </recommendedName>
</protein>
<proteinExistence type="predicted"/>
<dbReference type="PANTHER" id="PTHR36526:SF1">
    <property type="entry name" value="TRANSMEMBRANE PROTEIN 154"/>
    <property type="match status" value="1"/>
</dbReference>
<feature type="signal peptide" evidence="3">
    <location>
        <begin position="1"/>
        <end position="29"/>
    </location>
</feature>
<dbReference type="Pfam" id="PF15102">
    <property type="entry name" value="TMEM154"/>
    <property type="match status" value="1"/>
</dbReference>
<dbReference type="PANTHER" id="PTHR36526">
    <property type="entry name" value="TRANSMEMBRANE PROTEIN 154"/>
    <property type="match status" value="1"/>
</dbReference>
<keyword evidence="2" id="KW-0472">Membrane</keyword>
<feature type="compositionally biased region" description="Acidic residues" evidence="1">
    <location>
        <begin position="73"/>
        <end position="90"/>
    </location>
</feature>
<keyword evidence="2" id="KW-0812">Transmembrane</keyword>
<reference evidence="4 5" key="1">
    <citation type="journal article" date="2019" name="Sci. Data">
        <title>Hybrid genome assembly and annotation of Danionella translucida.</title>
        <authorList>
            <person name="Kadobianskyi M."/>
            <person name="Schulze L."/>
            <person name="Schuelke M."/>
            <person name="Judkewitz B."/>
        </authorList>
    </citation>
    <scope>NUCLEOTIDE SEQUENCE [LARGE SCALE GENOMIC DNA]</scope>
    <source>
        <strain evidence="4 5">Bolton</strain>
    </source>
</reference>
<dbReference type="Proteomes" id="UP000316079">
    <property type="component" value="Unassembled WGS sequence"/>
</dbReference>
<evidence type="ECO:0000313" key="4">
    <source>
        <dbReference type="EMBL" id="TRY60697.1"/>
    </source>
</evidence>
<evidence type="ECO:0000313" key="5">
    <source>
        <dbReference type="Proteomes" id="UP000316079"/>
    </source>
</evidence>
<evidence type="ECO:0008006" key="6">
    <source>
        <dbReference type="Google" id="ProtNLM"/>
    </source>
</evidence>
<feature type="transmembrane region" description="Helical" evidence="2">
    <location>
        <begin position="96"/>
        <end position="119"/>
    </location>
</feature>
<dbReference type="OrthoDB" id="9451445at2759"/>
<dbReference type="InterPro" id="IPR028064">
    <property type="entry name" value="TMEM154"/>
</dbReference>
<dbReference type="EMBL" id="SRMA01027030">
    <property type="protein sequence ID" value="TRY60697.1"/>
    <property type="molecule type" value="Genomic_DNA"/>
</dbReference>
<dbReference type="STRING" id="623744.A0A553N5I7"/>
<feature type="region of interest" description="Disordered" evidence="1">
    <location>
        <begin position="30"/>
        <end position="90"/>
    </location>
</feature>
<name>A0A553N5I7_9TELE</name>
<accession>A0A553N5I7</accession>
<keyword evidence="5" id="KW-1185">Reference proteome</keyword>